<evidence type="ECO:0000256" key="1">
    <source>
        <dbReference type="SAM" id="MobiDB-lite"/>
    </source>
</evidence>
<protein>
    <submittedName>
        <fullName evidence="2">Uncharacterized protein</fullName>
    </submittedName>
</protein>
<evidence type="ECO:0000313" key="3">
    <source>
        <dbReference type="Proteomes" id="UP001182556"/>
    </source>
</evidence>
<dbReference type="AlphaFoldDB" id="A0AAD9CXK9"/>
<feature type="region of interest" description="Disordered" evidence="1">
    <location>
        <begin position="106"/>
        <end position="137"/>
    </location>
</feature>
<accession>A0AAD9CXK9</accession>
<evidence type="ECO:0000313" key="2">
    <source>
        <dbReference type="EMBL" id="KAK1923362.1"/>
    </source>
</evidence>
<dbReference type="EMBL" id="JAODAN010000006">
    <property type="protein sequence ID" value="KAK1923362.1"/>
    <property type="molecule type" value="Genomic_DNA"/>
</dbReference>
<feature type="compositionally biased region" description="Polar residues" evidence="1">
    <location>
        <begin position="106"/>
        <end position="118"/>
    </location>
</feature>
<proteinExistence type="predicted"/>
<comment type="caution">
    <text evidence="2">The sequence shown here is derived from an EMBL/GenBank/DDBJ whole genome shotgun (WGS) entry which is preliminary data.</text>
</comment>
<gene>
    <name evidence="2" type="ORF">DB88DRAFT_540601</name>
</gene>
<name>A0AAD9CXK9_PAPLA</name>
<keyword evidence="3" id="KW-1185">Reference proteome</keyword>
<feature type="region of interest" description="Disordered" evidence="1">
    <location>
        <begin position="52"/>
        <end position="84"/>
    </location>
</feature>
<sequence>MPHTYPSPAVRQYEPAGRRPCQFHKAPQELQPLHERRYLSPNQHARILSWRSQTTSTIHSPSNPTSAANPDAKSKSAPSSFTYDTAAPPSSPCAACIAISNCSCSTTVPASSRNSPRSTPRGYYSNKNKRSAKESASNVRTMIPYANPSAPTIQSNQVALTVPPSPAAVDKKGMPSPQQVEAHALGAPPAMQTGNPPMVPIPPGVVAYAVPPKVETPTPRIAGARDPITQNYWRQMFPPATPPFAHPGLAPPMPFGVAGVRPWGL</sequence>
<organism evidence="2 3">
    <name type="scientific">Papiliotrema laurentii</name>
    <name type="common">Cryptococcus laurentii</name>
    <dbReference type="NCBI Taxonomy" id="5418"/>
    <lineage>
        <taxon>Eukaryota</taxon>
        <taxon>Fungi</taxon>
        <taxon>Dikarya</taxon>
        <taxon>Basidiomycota</taxon>
        <taxon>Agaricomycotina</taxon>
        <taxon>Tremellomycetes</taxon>
        <taxon>Tremellales</taxon>
        <taxon>Rhynchogastremaceae</taxon>
        <taxon>Papiliotrema</taxon>
    </lineage>
</organism>
<reference evidence="2" key="1">
    <citation type="submission" date="2023-02" db="EMBL/GenBank/DDBJ databases">
        <title>Identification and recombinant expression of a fungal hydrolase from Papiliotrema laurentii that hydrolyzes apple cutin and clears colloidal polyester polyurethane.</title>
        <authorList>
            <consortium name="DOE Joint Genome Institute"/>
            <person name="Roman V.A."/>
            <person name="Bojanowski C."/>
            <person name="Crable B.R."/>
            <person name="Wagner D.N."/>
            <person name="Hung C.S."/>
            <person name="Nadeau L.J."/>
            <person name="Schratz L."/>
            <person name="Haridas S."/>
            <person name="Pangilinan J."/>
            <person name="Lipzen A."/>
            <person name="Na H."/>
            <person name="Yan M."/>
            <person name="Ng V."/>
            <person name="Grigoriev I.V."/>
            <person name="Spatafora J.W."/>
            <person name="Barlow D."/>
            <person name="Biffinger J."/>
            <person name="Kelley-Loughnane N."/>
            <person name="Varaljay V.A."/>
            <person name="Crookes-Goodson W.J."/>
        </authorList>
    </citation>
    <scope>NUCLEOTIDE SEQUENCE</scope>
    <source>
        <strain evidence="2">5307AH</strain>
    </source>
</reference>
<feature type="region of interest" description="Disordered" evidence="1">
    <location>
        <begin position="1"/>
        <end position="21"/>
    </location>
</feature>
<feature type="compositionally biased region" description="Polar residues" evidence="1">
    <location>
        <begin position="52"/>
        <end position="68"/>
    </location>
</feature>
<dbReference type="Proteomes" id="UP001182556">
    <property type="component" value="Unassembled WGS sequence"/>
</dbReference>